<feature type="compositionally biased region" description="Low complexity" evidence="6">
    <location>
        <begin position="142"/>
        <end position="160"/>
    </location>
</feature>
<dbReference type="Gene3D" id="4.10.640.40">
    <property type="entry name" value="Cytoplasmic polyadenylation element-binding protein, ZZ domain"/>
    <property type="match status" value="1"/>
</dbReference>
<dbReference type="GO" id="GO:2000766">
    <property type="term" value="P:negative regulation of cytoplasmic translation"/>
    <property type="evidence" value="ECO:0007669"/>
    <property type="project" value="TreeGrafter"/>
</dbReference>
<feature type="domain" description="RRM" evidence="7">
    <location>
        <begin position="474"/>
        <end position="565"/>
    </location>
</feature>
<evidence type="ECO:0000256" key="2">
    <source>
        <dbReference type="ARBA" id="ARBA00022490"/>
    </source>
</evidence>
<dbReference type="GO" id="GO:0043005">
    <property type="term" value="C:neuron projection"/>
    <property type="evidence" value="ECO:0007669"/>
    <property type="project" value="TreeGrafter"/>
</dbReference>
<dbReference type="GO" id="GO:0000900">
    <property type="term" value="F:mRNA regulatory element binding translation repressor activity"/>
    <property type="evidence" value="ECO:0007669"/>
    <property type="project" value="TreeGrafter"/>
</dbReference>
<dbReference type="SUPFAM" id="SSF54928">
    <property type="entry name" value="RNA-binding domain, RBD"/>
    <property type="match status" value="1"/>
</dbReference>
<dbReference type="GO" id="GO:0045202">
    <property type="term" value="C:synapse"/>
    <property type="evidence" value="ECO:0007669"/>
    <property type="project" value="TreeGrafter"/>
</dbReference>
<feature type="domain" description="RRM" evidence="7">
    <location>
        <begin position="582"/>
        <end position="660"/>
    </location>
</feature>
<dbReference type="GO" id="GO:0003730">
    <property type="term" value="F:mRNA 3'-UTR binding"/>
    <property type="evidence" value="ECO:0007669"/>
    <property type="project" value="InterPro"/>
</dbReference>
<dbReference type="Gene3D" id="3.30.70.330">
    <property type="match status" value="2"/>
</dbReference>
<feature type="compositionally biased region" description="Low complexity" evidence="6">
    <location>
        <begin position="9"/>
        <end position="43"/>
    </location>
</feature>
<feature type="region of interest" description="Disordered" evidence="6">
    <location>
        <begin position="129"/>
        <end position="162"/>
    </location>
</feature>
<feature type="compositionally biased region" description="Polar residues" evidence="6">
    <location>
        <begin position="245"/>
        <end position="256"/>
    </location>
</feature>
<feature type="region of interest" description="Disordered" evidence="6">
    <location>
        <begin position="188"/>
        <end position="268"/>
    </location>
</feature>
<evidence type="ECO:0000313" key="9">
    <source>
        <dbReference type="RefSeq" id="XP_030386184.1"/>
    </source>
</evidence>
<dbReference type="RefSeq" id="XP_030386184.1">
    <property type="nucleotide sequence ID" value="XM_030530324.1"/>
</dbReference>
<dbReference type="InterPro" id="IPR000504">
    <property type="entry name" value="RRM_dom"/>
</dbReference>
<dbReference type="GO" id="GO:0005737">
    <property type="term" value="C:cytoplasm"/>
    <property type="evidence" value="ECO:0007669"/>
    <property type="project" value="UniProtKB-SubCell"/>
</dbReference>
<name>A0A6J2UCU0_DROLE</name>
<protein>
    <submittedName>
        <fullName evidence="9">Translational regulator orb2-like isoform X3</fullName>
    </submittedName>
</protein>
<keyword evidence="8" id="KW-1185">Reference proteome</keyword>
<dbReference type="CDD" id="cd12724">
    <property type="entry name" value="RRM1_CPEB2_like"/>
    <property type="match status" value="1"/>
</dbReference>
<dbReference type="PROSITE" id="PS50102">
    <property type="entry name" value="RRM"/>
    <property type="match status" value="2"/>
</dbReference>
<evidence type="ECO:0000313" key="8">
    <source>
        <dbReference type="Proteomes" id="UP000504634"/>
    </source>
</evidence>
<evidence type="ECO:0000256" key="6">
    <source>
        <dbReference type="SAM" id="MobiDB-lite"/>
    </source>
</evidence>
<feature type="region of interest" description="Disordered" evidence="6">
    <location>
        <begin position="1"/>
        <end position="51"/>
    </location>
</feature>
<dbReference type="FunFam" id="3.30.70.330:FF:000009">
    <property type="entry name" value="cytoplasmic polyadenylation element-binding protein 2 isoform X1"/>
    <property type="match status" value="1"/>
</dbReference>
<gene>
    <name evidence="9" type="primary">LOC115632999</name>
</gene>
<reference evidence="9" key="1">
    <citation type="submission" date="2025-08" db="UniProtKB">
        <authorList>
            <consortium name="RefSeq"/>
        </authorList>
    </citation>
    <scope>IDENTIFICATION</scope>
    <source>
        <strain evidence="9">11010-0011.00</strain>
        <tissue evidence="9">Whole body</tissue>
    </source>
</reference>
<evidence type="ECO:0000256" key="1">
    <source>
        <dbReference type="ARBA" id="ARBA00004496"/>
    </source>
</evidence>
<keyword evidence="3" id="KW-0677">Repeat</keyword>
<dbReference type="PANTHER" id="PTHR12566:SF12">
    <property type="entry name" value="TRANSLATIONAL REGULATOR ORB2"/>
    <property type="match status" value="1"/>
</dbReference>
<dbReference type="CDD" id="cd12726">
    <property type="entry name" value="RRM2_CPEB2_like"/>
    <property type="match status" value="1"/>
</dbReference>
<dbReference type="CDD" id="cd19757">
    <property type="entry name" value="Bbox1"/>
    <property type="match status" value="1"/>
</dbReference>
<feature type="compositionally biased region" description="Gly residues" evidence="6">
    <location>
        <begin position="228"/>
        <end position="244"/>
    </location>
</feature>
<keyword evidence="2" id="KW-0963">Cytoplasm</keyword>
<feature type="compositionally biased region" description="Low complexity" evidence="6">
    <location>
        <begin position="190"/>
        <end position="219"/>
    </location>
</feature>
<dbReference type="Pfam" id="PF16366">
    <property type="entry name" value="CEBP_ZZ"/>
    <property type="match status" value="1"/>
</dbReference>
<dbReference type="Proteomes" id="UP000504634">
    <property type="component" value="Unplaced"/>
</dbReference>
<evidence type="ECO:0000256" key="3">
    <source>
        <dbReference type="ARBA" id="ARBA00022737"/>
    </source>
</evidence>
<evidence type="ECO:0000256" key="5">
    <source>
        <dbReference type="PROSITE-ProRule" id="PRU00176"/>
    </source>
</evidence>
<dbReference type="FunFam" id="4.10.640.40:FF:000001">
    <property type="entry name" value="Cytoplasmic polyadenylation element-binding 2 isoform X2"/>
    <property type="match status" value="1"/>
</dbReference>
<dbReference type="GeneID" id="115632999"/>
<dbReference type="InterPro" id="IPR032296">
    <property type="entry name" value="CEBP_ZZ"/>
</dbReference>
<dbReference type="SMART" id="SM00360">
    <property type="entry name" value="RRM"/>
    <property type="match status" value="2"/>
</dbReference>
<dbReference type="GO" id="GO:0007283">
    <property type="term" value="P:spermatogenesis"/>
    <property type="evidence" value="ECO:0007669"/>
    <property type="project" value="UniProtKB-ARBA"/>
</dbReference>
<proteinExistence type="predicted"/>
<dbReference type="GO" id="GO:0008135">
    <property type="term" value="F:translation factor activity, RNA binding"/>
    <property type="evidence" value="ECO:0007669"/>
    <property type="project" value="TreeGrafter"/>
</dbReference>
<organism evidence="8 9">
    <name type="scientific">Drosophila lebanonensis</name>
    <name type="common">Fruit fly</name>
    <name type="synonym">Scaptodrosophila lebanonensis</name>
    <dbReference type="NCBI Taxonomy" id="7225"/>
    <lineage>
        <taxon>Eukaryota</taxon>
        <taxon>Metazoa</taxon>
        <taxon>Ecdysozoa</taxon>
        <taxon>Arthropoda</taxon>
        <taxon>Hexapoda</taxon>
        <taxon>Insecta</taxon>
        <taxon>Pterygota</taxon>
        <taxon>Neoptera</taxon>
        <taxon>Endopterygota</taxon>
        <taxon>Diptera</taxon>
        <taxon>Brachycera</taxon>
        <taxon>Muscomorpha</taxon>
        <taxon>Ephydroidea</taxon>
        <taxon>Drosophilidae</taxon>
        <taxon>Scaptodrosophila</taxon>
    </lineage>
</organism>
<accession>A0A6J2UCU0</accession>
<dbReference type="InterPro" id="IPR038446">
    <property type="entry name" value="CEBP_ZZ_sf"/>
</dbReference>
<dbReference type="PANTHER" id="PTHR12566">
    <property type="entry name" value="CYTOPLASMIC POLYADENYLATION ELEMENT BINDING PROTEIN CPEB"/>
    <property type="match status" value="1"/>
</dbReference>
<dbReference type="FunFam" id="3.30.70.330:FF:000008">
    <property type="entry name" value="Cytoplasmic polyadenylation element-binding 2 isoform X2"/>
    <property type="match status" value="1"/>
</dbReference>
<dbReference type="InterPro" id="IPR035979">
    <property type="entry name" value="RBD_domain_sf"/>
</dbReference>
<dbReference type="InterPro" id="IPR012677">
    <property type="entry name" value="Nucleotide-bd_a/b_plait_sf"/>
</dbReference>
<dbReference type="AlphaFoldDB" id="A0A6J2UCU0"/>
<dbReference type="GO" id="GO:0005634">
    <property type="term" value="C:nucleus"/>
    <property type="evidence" value="ECO:0007669"/>
    <property type="project" value="TreeGrafter"/>
</dbReference>
<comment type="subcellular location">
    <subcellularLocation>
        <location evidence="1">Cytoplasm</location>
    </subcellularLocation>
</comment>
<evidence type="ECO:0000259" key="7">
    <source>
        <dbReference type="PROSITE" id="PS50102"/>
    </source>
</evidence>
<dbReference type="InterPro" id="IPR034819">
    <property type="entry name" value="CPEB"/>
</dbReference>
<dbReference type="Pfam" id="PF16367">
    <property type="entry name" value="RRM_7"/>
    <property type="match status" value="1"/>
</dbReference>
<evidence type="ECO:0000256" key="4">
    <source>
        <dbReference type="ARBA" id="ARBA00022884"/>
    </source>
</evidence>
<dbReference type="GO" id="GO:0043022">
    <property type="term" value="F:ribosome binding"/>
    <property type="evidence" value="ECO:0007669"/>
    <property type="project" value="TreeGrafter"/>
</dbReference>
<feature type="region of interest" description="Disordered" evidence="6">
    <location>
        <begin position="446"/>
        <end position="466"/>
    </location>
</feature>
<keyword evidence="4 5" id="KW-0694">RNA-binding</keyword>
<feature type="compositionally biased region" description="Low complexity" evidence="6">
    <location>
        <begin position="446"/>
        <end position="456"/>
    </location>
</feature>
<sequence>MDSLKLPKANSATNSATGSNSNLSCPVSGVAVSGNSAAASPTTTKPPPGMSSTPIAVRFNANEESLDDILQSFHQNKHSPSGGIVMGGGGGGGDASPTLLGSANCMKNNGSMAASLGLNAHGMGGMGGPGNACDSLSSSPSQHQQLQHHQQQQQQHQQQQAAALFGQNEDVVRNNFLPSGFFNRKSCGGLPPNLNLNKPPPQQLQQQQQQQQQQLSPNLSALHQQQRDGGGPHSPSSPGGGGSPYNGSQAGCSSGGISPIPQMSGVSPKYRRSISFPVKGNSPTAMYGGVCGGGPTHMDAMGIGGGGGGPHMNIPTLSIGNGGANIMGTAGATGGGDAPYLGSNYGNMMGGGGGGGSGALNGQMHHGGAGMGGMDNTLCDYMRGMSLGGGGGGDNMVGMMGDRMRGGMGGNPVGGSKHLSEVDAMAIAAGNDPSLYLNALKMGSPSRLSPHSPHSPIQGGNGGGAGDGTARFSRKVFVGGLPPDIDEDEITTSFRRFGPLVVDWPHKAESKSYFPPKGYAFLLFQDESSVQQLIDSCITDEDKLYLCVSSPTIKDKAVQIRPWRLADADYVLDATMSLDPRKTVFVGGVPRPLKAFELAMIMDRLYGGVCYAGIDTDPELKYPKGAGRVAFSNQQSYIAAISARFVQLQHGDIDKRVEVKPYVLDDQMCDECEGQRCGGKFAPFFCANVTCLQYYCEHCWAVIHSRPGREYHKPLVKEGADRPRAVPFRWC</sequence>